<keyword evidence="6" id="KW-1133">Transmembrane helix</keyword>
<dbReference type="AlphaFoldDB" id="A0A238H6X8"/>
<name>A0A238H6X8_9BURK</name>
<evidence type="ECO:0000256" key="6">
    <source>
        <dbReference type="SAM" id="Phobius"/>
    </source>
</evidence>
<gene>
    <name evidence="7" type="ORF">BSIN_0463</name>
</gene>
<dbReference type="InterPro" id="IPR036259">
    <property type="entry name" value="MFS_trans_sf"/>
</dbReference>
<reference evidence="7 8" key="1">
    <citation type="submission" date="2017-04" db="EMBL/GenBank/DDBJ databases">
        <authorList>
            <person name="Afonso C.L."/>
            <person name="Miller P.J."/>
            <person name="Scott M.A."/>
            <person name="Spackman E."/>
            <person name="Goraichik I."/>
            <person name="Dimitrov K.M."/>
            <person name="Suarez D.L."/>
            <person name="Swayne D.E."/>
        </authorList>
    </citation>
    <scope>NUCLEOTIDE SEQUENCE [LARGE SCALE GENOMIC DNA]</scope>
    <source>
        <strain evidence="7">LMG 28154</strain>
    </source>
</reference>
<dbReference type="GO" id="GO:0015293">
    <property type="term" value="F:symporter activity"/>
    <property type="evidence" value="ECO:0007669"/>
    <property type="project" value="UniProtKB-KW"/>
</dbReference>
<proteinExistence type="predicted"/>
<dbReference type="EMBL" id="FXAN01000061">
    <property type="protein sequence ID" value="SMG00813.1"/>
    <property type="molecule type" value="Genomic_DNA"/>
</dbReference>
<dbReference type="Proteomes" id="UP000198460">
    <property type="component" value="Unassembled WGS sequence"/>
</dbReference>
<dbReference type="SUPFAM" id="SSF103473">
    <property type="entry name" value="MFS general substrate transporter"/>
    <property type="match status" value="1"/>
</dbReference>
<feature type="transmembrane region" description="Helical" evidence="6">
    <location>
        <begin position="101"/>
        <end position="123"/>
    </location>
</feature>
<keyword evidence="6" id="KW-0472">Membrane</keyword>
<evidence type="ECO:0000256" key="4">
    <source>
        <dbReference type="ARBA" id="ARBA00022847"/>
    </source>
</evidence>
<evidence type="ECO:0000256" key="2">
    <source>
        <dbReference type="ARBA" id="ARBA00022448"/>
    </source>
</evidence>
<evidence type="ECO:0000256" key="1">
    <source>
        <dbReference type="ARBA" id="ARBA00004651"/>
    </source>
</evidence>
<organism evidence="7 8">
    <name type="scientific">Burkholderia singularis</name>
    <dbReference type="NCBI Taxonomy" id="1503053"/>
    <lineage>
        <taxon>Bacteria</taxon>
        <taxon>Pseudomonadati</taxon>
        <taxon>Pseudomonadota</taxon>
        <taxon>Betaproteobacteria</taxon>
        <taxon>Burkholderiales</taxon>
        <taxon>Burkholderiaceae</taxon>
        <taxon>Burkholderia</taxon>
        <taxon>pseudomallei group</taxon>
    </lineage>
</organism>
<evidence type="ECO:0000313" key="7">
    <source>
        <dbReference type="EMBL" id="SMG00813.1"/>
    </source>
</evidence>
<feature type="transmembrane region" description="Helical" evidence="6">
    <location>
        <begin position="6"/>
        <end position="25"/>
    </location>
</feature>
<feature type="compositionally biased region" description="Basic and acidic residues" evidence="5">
    <location>
        <begin position="215"/>
        <end position="228"/>
    </location>
</feature>
<dbReference type="Gene3D" id="1.20.1250.20">
    <property type="entry name" value="MFS general substrate transporter like domains"/>
    <property type="match status" value="1"/>
</dbReference>
<sequence>MPPSAALLAGGAAGGVPLAGSPFAGRFPDRWTRRKPLIGASCIASCVIVLPAFAAMHAWPSVVTALAVVCVLIGLMTLSSPAGFVLILETLHPQVWTTSPGVIYAFCVTIFGGFAQLIVSALWHASGSFYMPAWYVPGCGLASLVGPAMLKEAAHAGAARQSGSFAYLIDCGTSFAPGAGDKHIKKKSLAALPDQCLHSSFRFFPRDPHRHHERYQRSDRDPPPERATSRFAVPAIPGGPRARCAHAPRDPCGIHRESVPAQLACCVDRRIVRCRPLAHLDERRTDLCAQRAVRRYPGRAVRCDRDELDERGRHARGCDLHVAERGHQFHSGDRRRRLDARPARAWADDAVPYLA</sequence>
<evidence type="ECO:0000313" key="8">
    <source>
        <dbReference type="Proteomes" id="UP000198460"/>
    </source>
</evidence>
<keyword evidence="3" id="KW-1003">Cell membrane</keyword>
<feature type="region of interest" description="Disordered" evidence="5">
    <location>
        <begin position="210"/>
        <end position="230"/>
    </location>
</feature>
<dbReference type="InterPro" id="IPR051084">
    <property type="entry name" value="H+-coupled_symporters"/>
</dbReference>
<dbReference type="PANTHER" id="PTHR43528:SF3">
    <property type="entry name" value="CITRATE-PROTON SYMPORTER"/>
    <property type="match status" value="1"/>
</dbReference>
<evidence type="ECO:0000256" key="3">
    <source>
        <dbReference type="ARBA" id="ARBA00022475"/>
    </source>
</evidence>
<feature type="transmembrane region" description="Helical" evidence="6">
    <location>
        <begin position="37"/>
        <end position="59"/>
    </location>
</feature>
<protein>
    <submittedName>
        <fullName evidence="7">Permeases of the major facilitator superfamily</fullName>
    </submittedName>
</protein>
<keyword evidence="6" id="KW-0812">Transmembrane</keyword>
<dbReference type="PANTHER" id="PTHR43528">
    <property type="entry name" value="ALPHA-KETOGLUTARATE PERMEASE"/>
    <property type="match status" value="1"/>
</dbReference>
<keyword evidence="2" id="KW-0813">Transport</keyword>
<feature type="transmembrane region" description="Helical" evidence="6">
    <location>
        <begin position="65"/>
        <end position="89"/>
    </location>
</feature>
<comment type="subcellular location">
    <subcellularLocation>
        <location evidence="1">Cell membrane</location>
        <topology evidence="1">Multi-pass membrane protein</topology>
    </subcellularLocation>
</comment>
<evidence type="ECO:0000256" key="5">
    <source>
        <dbReference type="SAM" id="MobiDB-lite"/>
    </source>
</evidence>
<dbReference type="GO" id="GO:0005886">
    <property type="term" value="C:plasma membrane"/>
    <property type="evidence" value="ECO:0007669"/>
    <property type="project" value="UniProtKB-SubCell"/>
</dbReference>
<accession>A0A238H6X8</accession>
<keyword evidence="4" id="KW-0769">Symport</keyword>